<feature type="domain" description="Major facilitator superfamily (MFS) profile" evidence="6">
    <location>
        <begin position="1"/>
        <end position="139"/>
    </location>
</feature>
<evidence type="ECO:0000313" key="8">
    <source>
        <dbReference type="Proteomes" id="UP000193922"/>
    </source>
</evidence>
<dbReference type="SUPFAM" id="SSF103473">
    <property type="entry name" value="MFS general substrate transporter"/>
    <property type="match status" value="1"/>
</dbReference>
<comment type="subcellular location">
    <subcellularLocation>
        <location evidence="1">Membrane</location>
        <topology evidence="1">Multi-pass membrane protein</topology>
    </subcellularLocation>
</comment>
<dbReference type="STRING" id="61395.A0A1Y1VYR4"/>
<evidence type="ECO:0000313" key="7">
    <source>
        <dbReference type="EMBL" id="ORX66410.1"/>
    </source>
</evidence>
<comment type="caution">
    <text evidence="7">The sequence shown here is derived from an EMBL/GenBank/DDBJ whole genome shotgun (WGS) entry which is preliminary data.</text>
</comment>
<dbReference type="PANTHER" id="PTHR48021:SF1">
    <property type="entry name" value="GH07001P-RELATED"/>
    <property type="match status" value="1"/>
</dbReference>
<dbReference type="PROSITE" id="PS50850">
    <property type="entry name" value="MFS"/>
    <property type="match status" value="1"/>
</dbReference>
<dbReference type="PANTHER" id="PTHR48021">
    <property type="match status" value="1"/>
</dbReference>
<dbReference type="RefSeq" id="XP_040740398.1">
    <property type="nucleotide sequence ID" value="XM_040889848.1"/>
</dbReference>
<dbReference type="Proteomes" id="UP000193922">
    <property type="component" value="Unassembled WGS sequence"/>
</dbReference>
<evidence type="ECO:0000256" key="4">
    <source>
        <dbReference type="ARBA" id="ARBA00023136"/>
    </source>
</evidence>
<keyword evidence="2 5" id="KW-0812">Transmembrane</keyword>
<sequence length="139" mass="14651">MYRHDIKSEAIWVIIIGCFALGAIIGAVISNPVINRKGYKFVLCWFALLNVIGALLLSLTTKVPQFTIGGLVVGVAAGAENNTMATYISDMATLRSRAILSSALKFDCSFGIMLDNACALGLAPPLAGEPCSLSRTSLA</sequence>
<accession>A0A1Y1VYR4</accession>
<dbReference type="OrthoDB" id="4540492at2759"/>
<feature type="transmembrane region" description="Helical" evidence="5">
    <location>
        <begin position="12"/>
        <end position="33"/>
    </location>
</feature>
<dbReference type="Gene3D" id="1.20.1250.20">
    <property type="entry name" value="MFS general substrate transporter like domains"/>
    <property type="match status" value="1"/>
</dbReference>
<organism evidence="7 8">
    <name type="scientific">Linderina pennispora</name>
    <dbReference type="NCBI Taxonomy" id="61395"/>
    <lineage>
        <taxon>Eukaryota</taxon>
        <taxon>Fungi</taxon>
        <taxon>Fungi incertae sedis</taxon>
        <taxon>Zoopagomycota</taxon>
        <taxon>Kickxellomycotina</taxon>
        <taxon>Kickxellomycetes</taxon>
        <taxon>Kickxellales</taxon>
        <taxon>Kickxellaceae</taxon>
        <taxon>Linderina</taxon>
    </lineage>
</organism>
<dbReference type="GO" id="GO:0016020">
    <property type="term" value="C:membrane"/>
    <property type="evidence" value="ECO:0007669"/>
    <property type="project" value="UniProtKB-SubCell"/>
</dbReference>
<evidence type="ECO:0000256" key="5">
    <source>
        <dbReference type="SAM" id="Phobius"/>
    </source>
</evidence>
<dbReference type="AlphaFoldDB" id="A0A1Y1VYR4"/>
<dbReference type="InterPro" id="IPR050549">
    <property type="entry name" value="MFS_Trehalose_Transporter"/>
</dbReference>
<feature type="transmembrane region" description="Helical" evidence="5">
    <location>
        <begin position="39"/>
        <end position="59"/>
    </location>
</feature>
<evidence type="ECO:0000259" key="6">
    <source>
        <dbReference type="PROSITE" id="PS50850"/>
    </source>
</evidence>
<dbReference type="Pfam" id="PF00083">
    <property type="entry name" value="Sugar_tr"/>
    <property type="match status" value="1"/>
</dbReference>
<dbReference type="InterPro" id="IPR005828">
    <property type="entry name" value="MFS_sugar_transport-like"/>
</dbReference>
<name>A0A1Y1VYR4_9FUNG</name>
<dbReference type="GO" id="GO:0022857">
    <property type="term" value="F:transmembrane transporter activity"/>
    <property type="evidence" value="ECO:0007669"/>
    <property type="project" value="InterPro"/>
</dbReference>
<keyword evidence="3 5" id="KW-1133">Transmembrane helix</keyword>
<dbReference type="GeneID" id="63806496"/>
<dbReference type="InterPro" id="IPR036259">
    <property type="entry name" value="MFS_trans_sf"/>
</dbReference>
<protein>
    <recommendedName>
        <fullName evidence="6">Major facilitator superfamily (MFS) profile domain-containing protein</fullName>
    </recommendedName>
</protein>
<reference evidence="7 8" key="1">
    <citation type="submission" date="2016-07" db="EMBL/GenBank/DDBJ databases">
        <title>Pervasive Adenine N6-methylation of Active Genes in Fungi.</title>
        <authorList>
            <consortium name="DOE Joint Genome Institute"/>
            <person name="Mondo S.J."/>
            <person name="Dannebaum R.O."/>
            <person name="Kuo R.C."/>
            <person name="Labutti K."/>
            <person name="Haridas S."/>
            <person name="Kuo A."/>
            <person name="Salamov A."/>
            <person name="Ahrendt S.R."/>
            <person name="Lipzen A."/>
            <person name="Sullivan W."/>
            <person name="Andreopoulos W.B."/>
            <person name="Clum A."/>
            <person name="Lindquist E."/>
            <person name="Daum C."/>
            <person name="Ramamoorthy G.K."/>
            <person name="Gryganskyi A."/>
            <person name="Culley D."/>
            <person name="Magnuson J.K."/>
            <person name="James T.Y."/>
            <person name="O'Malley M.A."/>
            <person name="Stajich J.E."/>
            <person name="Spatafora J.W."/>
            <person name="Visel A."/>
            <person name="Grigoriev I.V."/>
        </authorList>
    </citation>
    <scope>NUCLEOTIDE SEQUENCE [LARGE SCALE GENOMIC DNA]</scope>
    <source>
        <strain evidence="7 8">ATCC 12442</strain>
    </source>
</reference>
<gene>
    <name evidence="7" type="ORF">DL89DRAFT_286160</name>
</gene>
<proteinExistence type="predicted"/>
<evidence type="ECO:0000256" key="2">
    <source>
        <dbReference type="ARBA" id="ARBA00022692"/>
    </source>
</evidence>
<evidence type="ECO:0000256" key="3">
    <source>
        <dbReference type="ARBA" id="ARBA00022989"/>
    </source>
</evidence>
<keyword evidence="4 5" id="KW-0472">Membrane</keyword>
<dbReference type="InterPro" id="IPR020846">
    <property type="entry name" value="MFS_dom"/>
</dbReference>
<dbReference type="EMBL" id="MCFD01000015">
    <property type="protein sequence ID" value="ORX66410.1"/>
    <property type="molecule type" value="Genomic_DNA"/>
</dbReference>
<evidence type="ECO:0000256" key="1">
    <source>
        <dbReference type="ARBA" id="ARBA00004141"/>
    </source>
</evidence>
<keyword evidence="8" id="KW-1185">Reference proteome</keyword>